<gene>
    <name evidence="7" type="ORF">JKP88DRAFT_259305</name>
</gene>
<evidence type="ECO:0000313" key="7">
    <source>
        <dbReference type="EMBL" id="KAG5192617.1"/>
    </source>
</evidence>
<dbReference type="InterPro" id="IPR007627">
    <property type="entry name" value="RNA_pol_sigma70_r2"/>
</dbReference>
<dbReference type="Gene3D" id="1.20.120.1810">
    <property type="match status" value="1"/>
</dbReference>
<dbReference type="GO" id="GO:0003677">
    <property type="term" value="F:DNA binding"/>
    <property type="evidence" value="ECO:0007669"/>
    <property type="project" value="UniProtKB-KW"/>
</dbReference>
<evidence type="ECO:0000256" key="4">
    <source>
        <dbReference type="ARBA" id="ARBA00023125"/>
    </source>
</evidence>
<dbReference type="InterPro" id="IPR000943">
    <property type="entry name" value="RNA_pol_sigma70"/>
</dbReference>
<dbReference type="InterPro" id="IPR007630">
    <property type="entry name" value="RNA_pol_sigma70_r4"/>
</dbReference>
<feature type="domain" description="RNA polymerase sigma-70" evidence="6">
    <location>
        <begin position="137"/>
        <end position="150"/>
    </location>
</feature>
<dbReference type="Gene3D" id="1.10.10.10">
    <property type="entry name" value="Winged helix-like DNA-binding domain superfamily/Winged helix DNA-binding domain"/>
    <property type="match status" value="2"/>
</dbReference>
<accession>A0A835ZDU2</accession>
<comment type="similarity">
    <text evidence="1">Belongs to the sigma-70 factor family.</text>
</comment>
<dbReference type="GO" id="GO:0016987">
    <property type="term" value="F:sigma factor activity"/>
    <property type="evidence" value="ECO:0007669"/>
    <property type="project" value="UniProtKB-KW"/>
</dbReference>
<dbReference type="Pfam" id="PF04545">
    <property type="entry name" value="Sigma70_r4"/>
    <property type="match status" value="1"/>
</dbReference>
<dbReference type="NCBIfam" id="TIGR02937">
    <property type="entry name" value="sigma70-ECF"/>
    <property type="match status" value="1"/>
</dbReference>
<evidence type="ECO:0000256" key="3">
    <source>
        <dbReference type="ARBA" id="ARBA00023082"/>
    </source>
</evidence>
<name>A0A835ZDU2_9STRA</name>
<dbReference type="InterPro" id="IPR013325">
    <property type="entry name" value="RNA_pol_sigma_r2"/>
</dbReference>
<dbReference type="PROSITE" id="PS00715">
    <property type="entry name" value="SIGMA70_1"/>
    <property type="match status" value="1"/>
</dbReference>
<keyword evidence="2" id="KW-0805">Transcription regulation</keyword>
<evidence type="ECO:0000256" key="2">
    <source>
        <dbReference type="ARBA" id="ARBA00023015"/>
    </source>
</evidence>
<dbReference type="SUPFAM" id="SSF88659">
    <property type="entry name" value="Sigma3 and sigma4 domains of RNA polymerase sigma factors"/>
    <property type="match status" value="2"/>
</dbReference>
<protein>
    <recommendedName>
        <fullName evidence="6">RNA polymerase sigma-70 domain-containing protein</fullName>
    </recommendedName>
</protein>
<evidence type="ECO:0000259" key="6">
    <source>
        <dbReference type="PROSITE" id="PS00715"/>
    </source>
</evidence>
<dbReference type="PRINTS" id="PR00046">
    <property type="entry name" value="SIGMA70FCT"/>
</dbReference>
<organism evidence="7 8">
    <name type="scientific">Tribonema minus</name>
    <dbReference type="NCBI Taxonomy" id="303371"/>
    <lineage>
        <taxon>Eukaryota</taxon>
        <taxon>Sar</taxon>
        <taxon>Stramenopiles</taxon>
        <taxon>Ochrophyta</taxon>
        <taxon>PX clade</taxon>
        <taxon>Xanthophyceae</taxon>
        <taxon>Tribonematales</taxon>
        <taxon>Tribonemataceae</taxon>
        <taxon>Tribonema</taxon>
    </lineage>
</organism>
<evidence type="ECO:0000256" key="5">
    <source>
        <dbReference type="ARBA" id="ARBA00023163"/>
    </source>
</evidence>
<keyword evidence="3" id="KW-0731">Sigma factor</keyword>
<dbReference type="Pfam" id="PF04542">
    <property type="entry name" value="Sigma70_r2"/>
    <property type="match status" value="1"/>
</dbReference>
<dbReference type="GO" id="GO:0006352">
    <property type="term" value="P:DNA-templated transcription initiation"/>
    <property type="evidence" value="ECO:0007669"/>
    <property type="project" value="InterPro"/>
</dbReference>
<dbReference type="InterPro" id="IPR007624">
    <property type="entry name" value="RNA_pol_sigma70_r3"/>
</dbReference>
<comment type="caution">
    <text evidence="7">The sequence shown here is derived from an EMBL/GenBank/DDBJ whole genome shotgun (WGS) entry which is preliminary data.</text>
</comment>
<dbReference type="InterPro" id="IPR050239">
    <property type="entry name" value="Sigma-70_RNA_pol_init_factors"/>
</dbReference>
<keyword evidence="5" id="KW-0804">Transcription</keyword>
<dbReference type="PANTHER" id="PTHR30603:SF47">
    <property type="entry name" value="RNA POLYMERASE SIGMA FACTOR SIGD, CHLOROPLASTIC"/>
    <property type="match status" value="1"/>
</dbReference>
<dbReference type="InterPro" id="IPR014284">
    <property type="entry name" value="RNA_pol_sigma-70_dom"/>
</dbReference>
<dbReference type="PANTHER" id="PTHR30603">
    <property type="entry name" value="RNA POLYMERASE SIGMA FACTOR RPO"/>
    <property type="match status" value="1"/>
</dbReference>
<dbReference type="Proteomes" id="UP000664859">
    <property type="component" value="Unassembled WGS sequence"/>
</dbReference>
<dbReference type="AlphaFoldDB" id="A0A835ZDU2"/>
<proteinExistence type="inferred from homology"/>
<evidence type="ECO:0000313" key="8">
    <source>
        <dbReference type="Proteomes" id="UP000664859"/>
    </source>
</evidence>
<dbReference type="SUPFAM" id="SSF88946">
    <property type="entry name" value="Sigma2 domain of RNA polymerase sigma factors"/>
    <property type="match status" value="1"/>
</dbReference>
<dbReference type="InterPro" id="IPR036388">
    <property type="entry name" value="WH-like_DNA-bd_sf"/>
</dbReference>
<keyword evidence="8" id="KW-1185">Reference proteome</keyword>
<dbReference type="OrthoDB" id="206108at2759"/>
<reference evidence="7" key="1">
    <citation type="submission" date="2021-02" db="EMBL/GenBank/DDBJ databases">
        <title>First Annotated Genome of the Yellow-green Alga Tribonema minus.</title>
        <authorList>
            <person name="Mahan K.M."/>
        </authorList>
    </citation>
    <scope>NUCLEOTIDE SEQUENCE</scope>
    <source>
        <strain evidence="7">UTEX B ZZ1240</strain>
    </source>
</reference>
<sequence>MARPQRVTEAPSRIVSCSPNGASRLLLSRHSNKQIPETDLEDIVTELDPDVENALYAAIREHSRIHAKQEQLECILGRSALVAEWASAAGYMDSMSMLAALREGQKAQTKLVKSQRAMVRAIAKKYAFITKSLTLDDLIQEGNLGLLSAADKFDPDKGARFGTYAAFRVKASVLRAIANKDRQIRIPVHIQDVAGKVRSATQRLQVTLGRPPTDAEIAATLDMLPSEVTAHREMMDKEAVTVNAVSDRDVMAFAARATPQARSEMVEDLKRVLELYLAPKEIEALQLRFGLDGQAAGPLTFKEVGGSMQTSAEGIRRIVSRALDKLREGEAWRLLSDYAEFA</sequence>
<dbReference type="InterPro" id="IPR013324">
    <property type="entry name" value="RNA_pol_sigma_r3/r4-like"/>
</dbReference>
<dbReference type="EMBL" id="JAFCMP010000003">
    <property type="protein sequence ID" value="KAG5192617.1"/>
    <property type="molecule type" value="Genomic_DNA"/>
</dbReference>
<dbReference type="Pfam" id="PF04539">
    <property type="entry name" value="Sigma70_r3"/>
    <property type="match status" value="1"/>
</dbReference>
<keyword evidence="4" id="KW-0238">DNA-binding</keyword>
<evidence type="ECO:0000256" key="1">
    <source>
        <dbReference type="ARBA" id="ARBA00007788"/>
    </source>
</evidence>